<dbReference type="EMBL" id="UFSZ01000001">
    <property type="protein sequence ID" value="SUV19245.1"/>
    <property type="molecule type" value="Genomic_DNA"/>
</dbReference>
<dbReference type="SUPFAM" id="SSF55729">
    <property type="entry name" value="Acyl-CoA N-acyltransferases (Nat)"/>
    <property type="match status" value="1"/>
</dbReference>
<dbReference type="AlphaFoldDB" id="A0A2S0JW54"/>
<dbReference type="RefSeq" id="WP_024363938.1">
    <property type="nucleotide sequence ID" value="NZ_BJNS01000039.1"/>
</dbReference>
<evidence type="ECO:0000313" key="5">
    <source>
        <dbReference type="Proteomes" id="UP000255295"/>
    </source>
</evidence>
<keyword evidence="2" id="KW-0808">Transferase</keyword>
<dbReference type="Pfam" id="PF13673">
    <property type="entry name" value="Acetyltransf_10"/>
    <property type="match status" value="1"/>
</dbReference>
<name>A0A2S0JW54_LYSSH</name>
<dbReference type="InterPro" id="IPR016181">
    <property type="entry name" value="Acyl_CoA_acyltransferase"/>
</dbReference>
<dbReference type="PROSITE" id="PS51186">
    <property type="entry name" value="GNAT"/>
    <property type="match status" value="1"/>
</dbReference>
<dbReference type="CDD" id="cd04301">
    <property type="entry name" value="NAT_SF"/>
    <property type="match status" value="1"/>
</dbReference>
<evidence type="ECO:0000313" key="2">
    <source>
        <dbReference type="EMBL" id="AVK95279.1"/>
    </source>
</evidence>
<dbReference type="Proteomes" id="UP000255295">
    <property type="component" value="Unassembled WGS sequence"/>
</dbReference>
<evidence type="ECO:0000313" key="3">
    <source>
        <dbReference type="EMBL" id="SUV19245.1"/>
    </source>
</evidence>
<reference evidence="3 5" key="2">
    <citation type="submission" date="2018-06" db="EMBL/GenBank/DDBJ databases">
        <authorList>
            <consortium name="Pathogen Informatics"/>
            <person name="Doyle S."/>
        </authorList>
    </citation>
    <scope>NUCLEOTIDE SEQUENCE [LARGE SCALE GENOMIC DNA]</scope>
    <source>
        <strain evidence="3 5">NCTC10338</strain>
    </source>
</reference>
<gene>
    <name evidence="3" type="primary">cgeE</name>
    <name evidence="2" type="ORF">LS41612_02770</name>
    <name evidence="3" type="ORF">NCTC10338_04238</name>
</gene>
<dbReference type="InterPro" id="IPR000182">
    <property type="entry name" value="GNAT_dom"/>
</dbReference>
<evidence type="ECO:0000313" key="4">
    <source>
        <dbReference type="Proteomes" id="UP000238825"/>
    </source>
</evidence>
<dbReference type="GO" id="GO:0016747">
    <property type="term" value="F:acyltransferase activity, transferring groups other than amino-acyl groups"/>
    <property type="evidence" value="ECO:0007669"/>
    <property type="project" value="InterPro"/>
</dbReference>
<dbReference type="Pfam" id="PF18467">
    <property type="entry name" value="DUF5613"/>
    <property type="match status" value="1"/>
</dbReference>
<proteinExistence type="predicted"/>
<dbReference type="InterPro" id="IPR040549">
    <property type="entry name" value="DUF5613"/>
</dbReference>
<accession>A0A2S0JW54</accession>
<reference evidence="2 4" key="1">
    <citation type="submission" date="2017-03" db="EMBL/GenBank/DDBJ databases">
        <title>The whole genome sequencing and assembly of Lysinibacillus sphaericus DSM 28T strain.</title>
        <authorList>
            <person name="Lee Y.-J."/>
            <person name="Yi H."/>
            <person name="Bahn Y.-S."/>
            <person name="Kim J.F."/>
            <person name="Lee D.-W."/>
        </authorList>
    </citation>
    <scope>NUCLEOTIDE SEQUENCE [LARGE SCALE GENOMIC DNA]</scope>
    <source>
        <strain evidence="2 4">DSM 28</strain>
    </source>
</reference>
<organism evidence="2 4">
    <name type="scientific">Lysinibacillus sphaericus</name>
    <name type="common">Bacillus sphaericus</name>
    <dbReference type="NCBI Taxonomy" id="1421"/>
    <lineage>
        <taxon>Bacteria</taxon>
        <taxon>Bacillati</taxon>
        <taxon>Bacillota</taxon>
        <taxon>Bacilli</taxon>
        <taxon>Bacillales</taxon>
        <taxon>Bacillaceae</taxon>
        <taxon>Lysinibacillus</taxon>
    </lineage>
</organism>
<evidence type="ECO:0000259" key="1">
    <source>
        <dbReference type="PROSITE" id="PS51186"/>
    </source>
</evidence>
<sequence>MNDITFEHIEKIGHIIYENEIYRHVHYPEMLSRYDSNFILFKTMPALTTFKKMEHLLRSYHQQHNQRHLKFIFPSNEKIPSAIHSYLMDENYDIGFLELYTIEPSHFPAKVNEHVEVLPVTDDNLEAFLTLQYKEDLRYGETFATEKQALLKHRFHDSKKHQLLAYYEGIPVGSTELIEEDMTVEIDNLFVLEAYQRKGIGTQLQQYVMQNFQQKTVILVADGEDTPRDMYQKQHYIYRGFQYEVLKVEGQ</sequence>
<feature type="domain" description="N-acetyltransferase" evidence="1">
    <location>
        <begin position="115"/>
        <end position="251"/>
    </location>
</feature>
<dbReference type="Gene3D" id="3.40.630.30">
    <property type="match status" value="1"/>
</dbReference>
<protein>
    <submittedName>
        <fullName evidence="3">CgeE</fullName>
    </submittedName>
    <submittedName>
        <fullName evidence="2">N-acetyltransferase</fullName>
    </submittedName>
</protein>
<dbReference type="EMBL" id="CP019980">
    <property type="protein sequence ID" value="AVK95279.1"/>
    <property type="molecule type" value="Genomic_DNA"/>
</dbReference>
<dbReference type="GeneID" id="48275105"/>
<dbReference type="Proteomes" id="UP000238825">
    <property type="component" value="Chromosome"/>
</dbReference>